<reference evidence="1 2" key="1">
    <citation type="journal article" date="2015" name="Nature">
        <title>rRNA introns, odd ribosomes, and small enigmatic genomes across a large radiation of phyla.</title>
        <authorList>
            <person name="Brown C.T."/>
            <person name="Hug L.A."/>
            <person name="Thomas B.C."/>
            <person name="Sharon I."/>
            <person name="Castelle C.J."/>
            <person name="Singh A."/>
            <person name="Wilkins M.J."/>
            <person name="Williams K.H."/>
            <person name="Banfield J.F."/>
        </authorList>
    </citation>
    <scope>NUCLEOTIDE SEQUENCE [LARGE SCALE GENOMIC DNA]</scope>
</reference>
<gene>
    <name evidence="1" type="ORF">UV61_C0001G0030</name>
</gene>
<evidence type="ECO:0000313" key="1">
    <source>
        <dbReference type="EMBL" id="KKS87623.1"/>
    </source>
</evidence>
<evidence type="ECO:0000313" key="2">
    <source>
        <dbReference type="Proteomes" id="UP000034050"/>
    </source>
</evidence>
<protein>
    <submittedName>
        <fullName evidence="1">Uncharacterized protein</fullName>
    </submittedName>
</protein>
<dbReference type="AlphaFoldDB" id="A0A0G1FL50"/>
<comment type="caution">
    <text evidence="1">The sequence shown here is derived from an EMBL/GenBank/DDBJ whole genome shotgun (WGS) entry which is preliminary data.</text>
</comment>
<dbReference type="EMBL" id="LCFD01000001">
    <property type="protein sequence ID" value="KKS87623.1"/>
    <property type="molecule type" value="Genomic_DNA"/>
</dbReference>
<proteinExistence type="predicted"/>
<dbReference type="STRING" id="1618446.UV61_C0001G0030"/>
<name>A0A0G1FL50_9BACT</name>
<sequence length="268" mass="30479">MIQAELSIPHRQIDLVTSKHREQLVSIMRYARFLSGETPVEWQALLGPDVIGLTHPEVVADIAQRFVSFNQQHGIILSAEEQTLLLTTPWIHDWGEMVIEGVGIGDITFEHKTSDHEAMELQVFLTVLNDIPENEVREVMRNVYAEIAKNCVSKLGRMFNAVERIGYLETAIRAFIGVDGRHIANWRGLVGNVLSNQIEKLLEYRREYPYVDEVLIQTDDTIDRMFTAVLADGVPLDNAGEVSYDLTKLQKAKKAWSKRGKKRGQVRV</sequence>
<dbReference type="Proteomes" id="UP000034050">
    <property type="component" value="Unassembled WGS sequence"/>
</dbReference>
<organism evidence="1 2">
    <name type="scientific">Candidatus Gottesmanbacteria bacterium GW2011_GWB1_43_11</name>
    <dbReference type="NCBI Taxonomy" id="1618446"/>
    <lineage>
        <taxon>Bacteria</taxon>
        <taxon>Candidatus Gottesmaniibacteriota</taxon>
    </lineage>
</organism>
<accession>A0A0G1FL50</accession>